<dbReference type="GO" id="GO:0046872">
    <property type="term" value="F:metal ion binding"/>
    <property type="evidence" value="ECO:0007669"/>
    <property type="project" value="UniProtKB-KW"/>
</dbReference>
<dbReference type="SUPFAM" id="SSF56014">
    <property type="entry name" value="Nitrite and sulphite reductase 4Fe-4S domain-like"/>
    <property type="match status" value="2"/>
</dbReference>
<dbReference type="PATRIC" id="fig|83262.10.peg.2979"/>
<dbReference type="RefSeq" id="WP_043075901.1">
    <property type="nucleotide sequence ID" value="NZ_CP011530.1"/>
</dbReference>
<dbReference type="OrthoDB" id="3189055at2"/>
<dbReference type="Pfam" id="PF03460">
    <property type="entry name" value="NIR_SIR_ferr"/>
    <property type="match status" value="2"/>
</dbReference>
<evidence type="ECO:0000256" key="5">
    <source>
        <dbReference type="ARBA" id="ARBA00011245"/>
    </source>
</evidence>
<evidence type="ECO:0000256" key="1">
    <source>
        <dbReference type="ARBA" id="ARBA00001929"/>
    </source>
</evidence>
<dbReference type="FunFam" id="3.30.413.10:FF:000013">
    <property type="entry name" value="Sulfite reductase [ferredoxin]"/>
    <property type="match status" value="1"/>
</dbReference>
<keyword evidence="10" id="KW-0883">Thioether bond</keyword>
<evidence type="ECO:0000256" key="11">
    <source>
        <dbReference type="ARBA" id="ARBA00023002"/>
    </source>
</evidence>
<protein>
    <recommendedName>
        <fullName evidence="6">assimilatory sulfite reductase (ferredoxin)</fullName>
        <ecNumber evidence="6">1.8.7.1</ecNumber>
    </recommendedName>
</protein>
<comment type="caution">
    <text evidence="20">The sequence shown here is derived from an EMBL/GenBank/DDBJ whole genome shotgun (WGS) entry which is preliminary data.</text>
</comment>
<evidence type="ECO:0000256" key="12">
    <source>
        <dbReference type="ARBA" id="ARBA00023004"/>
    </source>
</evidence>
<sequence>MTTSETRPARPKQQRSEGQWALGEHEPLNPNEQVKKDDHPLNVRERIETIYAHKGFESIDKTDLRGRFRWWGLYTQRKPGFDGTWTGDENTDMLEDDHFMLRVRSDGGALTTAALRTLGDLSTTYARDTADLSDRENVQYHWIRVEDMPEIWRRLDEVGLYTTQACGDCPRVILGSPLAGESLDEVLDPTPAIDEIVRRYIGKKEYANLPRKFKTAISGLQDVVHEINDVAFIGVVHPEHGPGLDVWVGGGLSTNPMLAQRLGVWVPLDEVPDVWEGVVSIFRDYGYRRLRSKARLKFLVKDWGVEKFREVLETEYLKRPLLDGPAPEQPARPIDHVGVQRLKNGLNAVGVSPIAGRVSGTILSAVADLAEKAGSNRVRFTPYQKLIILDVSDDELPALVAGLDALGLPSQPSHWRKNLMACTGIEFCKLSFTETRKRAQDLVPELDRRLDDLNAQLDTPVTININGCPNSCARSQVADIGFKGQMVDDGEGNSVEGFQVHLGGSLGLDSGFGRKLRQHKVTSTELGDYIDRVVRNFVAQRTDGERFAQWAVRAEEADLR</sequence>
<dbReference type="PANTHER" id="PTHR32439">
    <property type="entry name" value="FERREDOXIN--NITRITE REDUCTASE, CHLOROPLASTIC"/>
    <property type="match status" value="1"/>
</dbReference>
<keyword evidence="22" id="KW-1185">Reference proteome</keyword>
<dbReference type="InterPro" id="IPR005117">
    <property type="entry name" value="NiRdtase/SiRdtase_haem-b_fer"/>
</dbReference>
<accession>A0A0N1LWH6</accession>
<feature type="domain" description="Nitrite/sulphite reductase 4Fe-4S" evidence="16">
    <location>
        <begin position="418"/>
        <end position="553"/>
    </location>
</feature>
<evidence type="ECO:0000259" key="16">
    <source>
        <dbReference type="Pfam" id="PF01077"/>
    </source>
</evidence>
<dbReference type="KEGG" id="miz:BAB75_08990"/>
<dbReference type="GO" id="GO:0051539">
    <property type="term" value="F:4 iron, 4 sulfur cluster binding"/>
    <property type="evidence" value="ECO:0007669"/>
    <property type="project" value="UniProtKB-KW"/>
</dbReference>
<evidence type="ECO:0000256" key="13">
    <source>
        <dbReference type="ARBA" id="ARBA00023014"/>
    </source>
</evidence>
<feature type="region of interest" description="Disordered" evidence="15">
    <location>
        <begin position="1"/>
        <end position="38"/>
    </location>
</feature>
<keyword evidence="11" id="KW-0560">Oxidoreductase</keyword>
<comment type="cofactor">
    <cofactor evidence="1">
        <name>siroheme</name>
        <dbReference type="ChEBI" id="CHEBI:60052"/>
    </cofactor>
</comment>
<evidence type="ECO:0000256" key="10">
    <source>
        <dbReference type="ARBA" id="ARBA00022784"/>
    </source>
</evidence>
<evidence type="ECO:0000256" key="9">
    <source>
        <dbReference type="ARBA" id="ARBA00022723"/>
    </source>
</evidence>
<keyword evidence="9" id="KW-0479">Metal-binding</keyword>
<evidence type="ECO:0000256" key="8">
    <source>
        <dbReference type="ARBA" id="ARBA00022617"/>
    </source>
</evidence>
<dbReference type="Pfam" id="PF01077">
    <property type="entry name" value="NIR_SIR"/>
    <property type="match status" value="2"/>
</dbReference>
<dbReference type="PRINTS" id="PR00397">
    <property type="entry name" value="SIROHAEM"/>
</dbReference>
<keyword evidence="13" id="KW-0411">Iron-sulfur</keyword>
<evidence type="ECO:0000313" key="18">
    <source>
        <dbReference type="EMBL" id="KPG14559.1"/>
    </source>
</evidence>
<dbReference type="Proteomes" id="UP000037843">
    <property type="component" value="Unassembled WGS sequence"/>
</dbReference>
<dbReference type="EMBL" id="LJFS01000038">
    <property type="protein sequence ID" value="KPG27686.1"/>
    <property type="molecule type" value="Genomic_DNA"/>
</dbReference>
<comment type="similarity">
    <text evidence="4">Belongs to the nitrite and sulfite reductase 4Fe-4S domain family.</text>
</comment>
<evidence type="ECO:0000256" key="14">
    <source>
        <dbReference type="ARBA" id="ARBA00049518"/>
    </source>
</evidence>
<name>A0A0N1LWH6_9MYCO</name>
<dbReference type="GeneID" id="45764033"/>
<dbReference type="AlphaFoldDB" id="A0A0N1LWH6"/>
<comment type="subunit">
    <text evidence="5">Monomer.</text>
</comment>
<evidence type="ECO:0000256" key="3">
    <source>
        <dbReference type="ARBA" id="ARBA00003247"/>
    </source>
</evidence>
<evidence type="ECO:0000256" key="15">
    <source>
        <dbReference type="SAM" id="MobiDB-lite"/>
    </source>
</evidence>
<evidence type="ECO:0000259" key="17">
    <source>
        <dbReference type="Pfam" id="PF03460"/>
    </source>
</evidence>
<feature type="compositionally biased region" description="Basic and acidic residues" evidence="15">
    <location>
        <begin position="23"/>
        <end position="38"/>
    </location>
</feature>
<dbReference type="GO" id="GO:0020037">
    <property type="term" value="F:heme binding"/>
    <property type="evidence" value="ECO:0007669"/>
    <property type="project" value="InterPro"/>
</dbReference>
<dbReference type="PROSITE" id="PS00365">
    <property type="entry name" value="NIR_SIR"/>
    <property type="match status" value="1"/>
</dbReference>
<dbReference type="InterPro" id="IPR006066">
    <property type="entry name" value="NO2/SO3_Rdtase_FeS/sirohaem_BS"/>
</dbReference>
<proteinExistence type="inferred from homology"/>
<evidence type="ECO:0000313" key="20">
    <source>
        <dbReference type="EMBL" id="OAT69088.1"/>
    </source>
</evidence>
<feature type="domain" description="Nitrite/Sulfite reductase ferredoxin-like" evidence="17">
    <location>
        <begin position="95"/>
        <end position="158"/>
    </location>
</feature>
<dbReference type="STRING" id="83262.BAB75_08990"/>
<reference evidence="21 22" key="1">
    <citation type="submission" date="2015-09" db="EMBL/GenBank/DDBJ databases">
        <title>Genome Sequences of Mycobacterium immunogenum Isolates, Recuperated from a Chloraminated Drinking Water Distribution System Simulator Subjected to Episodes of Nitrification.</title>
        <authorList>
            <person name="Gomez-Alvarez V."/>
            <person name="Revetta R.P."/>
        </authorList>
    </citation>
    <scope>NUCLEOTIDE SEQUENCE [LARGE SCALE GENOMIC DNA]</scope>
    <source>
        <strain evidence="18 21">H008</strain>
        <strain evidence="19 22">H076</strain>
    </source>
</reference>
<comment type="function">
    <text evidence="3">Catalyzes the reduction of sulfite to sulfide, a step in the biosynthesis of sulfur-containing amino acids and cofactors.</text>
</comment>
<evidence type="ECO:0000256" key="2">
    <source>
        <dbReference type="ARBA" id="ARBA00001966"/>
    </source>
</evidence>
<comment type="cofactor">
    <cofactor evidence="2">
        <name>[4Fe-4S] cluster</name>
        <dbReference type="ChEBI" id="CHEBI:49883"/>
    </cofactor>
</comment>
<evidence type="ECO:0000256" key="4">
    <source>
        <dbReference type="ARBA" id="ARBA00010429"/>
    </source>
</evidence>
<feature type="domain" description="Nitrite/Sulfite reductase ferredoxin-like" evidence="17">
    <location>
        <begin position="343"/>
        <end position="405"/>
    </location>
</feature>
<organism evidence="20 23">
    <name type="scientific">Mycobacteroides immunogenum</name>
    <dbReference type="NCBI Taxonomy" id="83262"/>
    <lineage>
        <taxon>Bacteria</taxon>
        <taxon>Bacillati</taxon>
        <taxon>Actinomycetota</taxon>
        <taxon>Actinomycetes</taxon>
        <taxon>Mycobacteriales</taxon>
        <taxon>Mycobacteriaceae</taxon>
        <taxon>Mycobacteroides</taxon>
    </lineage>
</organism>
<dbReference type="FunFam" id="3.30.413.10:FF:000009">
    <property type="entry name" value="Sulfite reductase [ferredoxin]"/>
    <property type="match status" value="1"/>
</dbReference>
<evidence type="ECO:0000313" key="23">
    <source>
        <dbReference type="Proteomes" id="UP000186919"/>
    </source>
</evidence>
<evidence type="ECO:0000256" key="7">
    <source>
        <dbReference type="ARBA" id="ARBA00022485"/>
    </source>
</evidence>
<reference evidence="20 23" key="2">
    <citation type="submission" date="2016-01" db="EMBL/GenBank/DDBJ databases">
        <title>Mycobacterium immunogenum strain CD11_6 genome sequencing and assembly.</title>
        <authorList>
            <person name="Kaur G."/>
            <person name="Nair G.R."/>
            <person name="Mayilraj S."/>
        </authorList>
    </citation>
    <scope>NUCLEOTIDE SEQUENCE [LARGE SCALE GENOMIC DNA]</scope>
    <source>
        <strain evidence="20 23">CD11-6</strain>
    </source>
</reference>
<feature type="domain" description="Nitrite/sulphite reductase 4Fe-4S" evidence="16">
    <location>
        <begin position="166"/>
        <end position="319"/>
    </location>
</feature>
<dbReference type="InterPro" id="IPR006067">
    <property type="entry name" value="NO2/SO3_Rdtase_4Fe4S_dom"/>
</dbReference>
<evidence type="ECO:0000313" key="22">
    <source>
        <dbReference type="Proteomes" id="UP000037962"/>
    </source>
</evidence>
<dbReference type="GO" id="GO:0050311">
    <property type="term" value="F:sulfite reductase (ferredoxin) activity"/>
    <property type="evidence" value="ECO:0007669"/>
    <property type="project" value="UniProtKB-EC"/>
</dbReference>
<keyword evidence="12" id="KW-0408">Iron</keyword>
<dbReference type="InterPro" id="IPR045854">
    <property type="entry name" value="NO2/SO3_Rdtase_4Fe4S_sf"/>
</dbReference>
<dbReference type="EC" id="1.8.7.1" evidence="6"/>
<dbReference type="Proteomes" id="UP000186919">
    <property type="component" value="Unassembled WGS sequence"/>
</dbReference>
<dbReference type="Gene3D" id="3.30.413.10">
    <property type="entry name" value="Sulfite Reductase Hemoprotein, domain 1"/>
    <property type="match status" value="2"/>
</dbReference>
<evidence type="ECO:0000313" key="19">
    <source>
        <dbReference type="EMBL" id="KPG27686.1"/>
    </source>
</evidence>
<gene>
    <name evidence="18" type="ORF">AN908_08605</name>
    <name evidence="19" type="ORF">AN912_23165</name>
    <name evidence="20" type="ORF">AWB85_22830</name>
</gene>
<dbReference type="SUPFAM" id="SSF55124">
    <property type="entry name" value="Nitrite/Sulfite reductase N-terminal domain-like"/>
    <property type="match status" value="2"/>
</dbReference>
<evidence type="ECO:0000256" key="6">
    <source>
        <dbReference type="ARBA" id="ARBA00012353"/>
    </source>
</evidence>
<evidence type="ECO:0000313" key="21">
    <source>
        <dbReference type="Proteomes" id="UP000037843"/>
    </source>
</evidence>
<dbReference type="Gene3D" id="3.90.480.20">
    <property type="match status" value="1"/>
</dbReference>
<comment type="catalytic activity">
    <reaction evidence="14">
        <text>hydrogen sulfide + 6 oxidized [2Fe-2S]-[ferredoxin] + 3 H2O = sulfite + 6 reduced [2Fe-2S]-[ferredoxin] + 7 H(+)</text>
        <dbReference type="Rhea" id="RHEA:23132"/>
        <dbReference type="Rhea" id="RHEA-COMP:10000"/>
        <dbReference type="Rhea" id="RHEA-COMP:10001"/>
        <dbReference type="ChEBI" id="CHEBI:15377"/>
        <dbReference type="ChEBI" id="CHEBI:15378"/>
        <dbReference type="ChEBI" id="CHEBI:17359"/>
        <dbReference type="ChEBI" id="CHEBI:29919"/>
        <dbReference type="ChEBI" id="CHEBI:33737"/>
        <dbReference type="ChEBI" id="CHEBI:33738"/>
        <dbReference type="EC" id="1.8.7.1"/>
    </reaction>
</comment>
<dbReference type="InterPro" id="IPR036136">
    <property type="entry name" value="Nit/Sulf_reduc_fer-like_dom_sf"/>
</dbReference>
<keyword evidence="7" id="KW-0004">4Fe-4S</keyword>
<dbReference type="InterPro" id="IPR051329">
    <property type="entry name" value="NIR_SIR_4Fe-4S"/>
</dbReference>
<dbReference type="Proteomes" id="UP000037962">
    <property type="component" value="Unassembled WGS sequence"/>
</dbReference>
<dbReference type="PANTHER" id="PTHR32439:SF0">
    <property type="entry name" value="FERREDOXIN--NITRITE REDUCTASE, CHLOROPLASTIC"/>
    <property type="match status" value="1"/>
</dbReference>
<dbReference type="EMBL" id="LJFO01000003">
    <property type="protein sequence ID" value="KPG14559.1"/>
    <property type="molecule type" value="Genomic_DNA"/>
</dbReference>
<keyword evidence="8" id="KW-0349">Heme</keyword>
<dbReference type="EMBL" id="LQYE01000009">
    <property type="protein sequence ID" value="OAT69088.1"/>
    <property type="molecule type" value="Genomic_DNA"/>
</dbReference>